<dbReference type="SMART" id="SM00154">
    <property type="entry name" value="ZnF_AN1"/>
    <property type="match status" value="1"/>
</dbReference>
<dbReference type="Proteomes" id="UP000826195">
    <property type="component" value="Unassembled WGS sequence"/>
</dbReference>
<keyword evidence="1" id="KW-0479">Metal-binding</keyword>
<dbReference type="AlphaFoldDB" id="A0AAV7IYA2"/>
<evidence type="ECO:0000256" key="4">
    <source>
        <dbReference type="PROSITE-ProRule" id="PRU00449"/>
    </source>
</evidence>
<protein>
    <submittedName>
        <fullName evidence="7">Uncharacterized protein</fullName>
    </submittedName>
</protein>
<evidence type="ECO:0000256" key="2">
    <source>
        <dbReference type="ARBA" id="ARBA00022771"/>
    </source>
</evidence>
<dbReference type="PANTHER" id="PTHR10634:SF149">
    <property type="entry name" value="AN1-TYPE DOMAIN-CONTAINING PROTEIN-RELATED"/>
    <property type="match status" value="1"/>
</dbReference>
<accession>A0AAV7IYA2</accession>
<comment type="caution">
    <text evidence="7">The sequence shown here is derived from an EMBL/GenBank/DDBJ whole genome shotgun (WGS) entry which is preliminary data.</text>
</comment>
<feature type="domain" description="A20-type" evidence="5">
    <location>
        <begin position="55"/>
        <end position="89"/>
    </location>
</feature>
<evidence type="ECO:0000256" key="1">
    <source>
        <dbReference type="ARBA" id="ARBA00022723"/>
    </source>
</evidence>
<dbReference type="SUPFAM" id="SSF57716">
    <property type="entry name" value="Glucocorticoid receptor-like (DNA-binding domain)"/>
    <property type="match status" value="1"/>
</dbReference>
<dbReference type="GO" id="GO:0008270">
    <property type="term" value="F:zinc ion binding"/>
    <property type="evidence" value="ECO:0007669"/>
    <property type="project" value="UniProtKB-KW"/>
</dbReference>
<dbReference type="PROSITE" id="PS51036">
    <property type="entry name" value="ZF_A20"/>
    <property type="match status" value="1"/>
</dbReference>
<dbReference type="PANTHER" id="PTHR10634">
    <property type="entry name" value="AN1-TYPE ZINC FINGER PROTEIN"/>
    <property type="match status" value="1"/>
</dbReference>
<keyword evidence="2 4" id="KW-0863">Zinc-finger</keyword>
<evidence type="ECO:0000313" key="7">
    <source>
        <dbReference type="EMBL" id="KAH0560725.1"/>
    </source>
</evidence>
<keyword evidence="8" id="KW-1185">Reference proteome</keyword>
<dbReference type="Gene3D" id="1.20.5.4770">
    <property type="match status" value="1"/>
</dbReference>
<reference evidence="7 8" key="1">
    <citation type="journal article" date="2021" name="J. Hered.">
        <title>A chromosome-level genome assembly of the parasitoid wasp, Cotesia glomerata (Hymenoptera: Braconidae).</title>
        <authorList>
            <person name="Pinto B.J."/>
            <person name="Weis J.J."/>
            <person name="Gamble T."/>
            <person name="Ode P.J."/>
            <person name="Paul R."/>
            <person name="Zaspel J.M."/>
        </authorList>
    </citation>
    <scope>NUCLEOTIDE SEQUENCE [LARGE SCALE GENOMIC DNA]</scope>
    <source>
        <strain evidence="7">CgM1</strain>
    </source>
</reference>
<sequence>MKVPLSEGIERAKIFRGHCPCQWKLLTSSFQSIIVVTRSCSLEYFIASTRNNSRNSVKELCLGGCGFFGSPANEGRCSVCYKEYIVKKQLSSLPKPAATSSNPESSSSSSLSLSQLAASCSEDLSDIAGPETATSEPEKLKKRNRCFTCRKKIGLTGFDCRCGGVFCGLHRYSDMHACNFDYKKMAAEEIRRKNPVINGTKIEKI</sequence>
<dbReference type="Pfam" id="PF01754">
    <property type="entry name" value="zf-A20"/>
    <property type="match status" value="1"/>
</dbReference>
<evidence type="ECO:0000259" key="5">
    <source>
        <dbReference type="PROSITE" id="PS51036"/>
    </source>
</evidence>
<dbReference type="PROSITE" id="PS51039">
    <property type="entry name" value="ZF_AN1"/>
    <property type="match status" value="1"/>
</dbReference>
<dbReference type="SMART" id="SM00259">
    <property type="entry name" value="ZnF_A20"/>
    <property type="match status" value="1"/>
</dbReference>
<dbReference type="InterPro" id="IPR050652">
    <property type="entry name" value="AN1_A20_ZnFinger"/>
</dbReference>
<name>A0AAV7IYA2_COTGL</name>
<dbReference type="GO" id="GO:0003677">
    <property type="term" value="F:DNA binding"/>
    <property type="evidence" value="ECO:0007669"/>
    <property type="project" value="InterPro"/>
</dbReference>
<feature type="domain" description="AN1-type" evidence="6">
    <location>
        <begin position="140"/>
        <end position="186"/>
    </location>
</feature>
<dbReference type="EMBL" id="JAHXZJ010000374">
    <property type="protein sequence ID" value="KAH0560725.1"/>
    <property type="molecule type" value="Genomic_DNA"/>
</dbReference>
<proteinExistence type="predicted"/>
<evidence type="ECO:0000313" key="8">
    <source>
        <dbReference type="Proteomes" id="UP000826195"/>
    </source>
</evidence>
<keyword evidence="3" id="KW-0862">Zinc</keyword>
<gene>
    <name evidence="7" type="ORF">KQX54_007664</name>
</gene>
<evidence type="ECO:0000256" key="3">
    <source>
        <dbReference type="ARBA" id="ARBA00022833"/>
    </source>
</evidence>
<dbReference type="Pfam" id="PF01428">
    <property type="entry name" value="zf-AN1"/>
    <property type="match status" value="1"/>
</dbReference>
<organism evidence="7 8">
    <name type="scientific">Cotesia glomerata</name>
    <name type="common">Lepidopteran parasitic wasp</name>
    <name type="synonym">Apanteles glomeratus</name>
    <dbReference type="NCBI Taxonomy" id="32391"/>
    <lineage>
        <taxon>Eukaryota</taxon>
        <taxon>Metazoa</taxon>
        <taxon>Ecdysozoa</taxon>
        <taxon>Arthropoda</taxon>
        <taxon>Hexapoda</taxon>
        <taxon>Insecta</taxon>
        <taxon>Pterygota</taxon>
        <taxon>Neoptera</taxon>
        <taxon>Endopterygota</taxon>
        <taxon>Hymenoptera</taxon>
        <taxon>Apocrita</taxon>
        <taxon>Ichneumonoidea</taxon>
        <taxon>Braconidae</taxon>
        <taxon>Microgastrinae</taxon>
        <taxon>Cotesia</taxon>
    </lineage>
</organism>
<dbReference type="InterPro" id="IPR035896">
    <property type="entry name" value="AN1-like_Znf"/>
</dbReference>
<dbReference type="InterPro" id="IPR000058">
    <property type="entry name" value="Znf_AN1"/>
</dbReference>
<dbReference type="FunFam" id="4.10.1110.10:FF:000001">
    <property type="entry name" value="Zinc finger AN1-type containing 6"/>
    <property type="match status" value="1"/>
</dbReference>
<dbReference type="Gene3D" id="4.10.1110.10">
    <property type="entry name" value="AN1-like Zinc finger"/>
    <property type="match status" value="1"/>
</dbReference>
<evidence type="ECO:0000259" key="6">
    <source>
        <dbReference type="PROSITE" id="PS51039"/>
    </source>
</evidence>
<dbReference type="SUPFAM" id="SSF118310">
    <property type="entry name" value="AN1-like Zinc finger"/>
    <property type="match status" value="1"/>
</dbReference>
<dbReference type="InterPro" id="IPR002653">
    <property type="entry name" value="Znf_A20"/>
</dbReference>